<keyword evidence="1" id="KW-0175">Coiled coil</keyword>
<sequence length="489" mass="57429">MKNKLENKNKKNFFLKKIKIVLFILFLTFTTIKLIHAAINYFSQKQTFKRNYKIGRISQEFLKTNLKSENDSNTKELIPLNVPFIDTDKHTYSIEETHEVKLDKDELKNKLKTTQDQGYDLLKTNRWLNIDYNIYLVAKNNKVEDNLMIINTQENIDMTTEIFDANSNNQSIETSIFPVQISYIKNNPNIFNTQQQFQSYVDNSGNINRPEMFIPRINNQNWPQDKEQRLNNLKDPNKITQEVQQIIDKLKSKRGTSLSLIEEQNTKNRLNNLKDQSKITQEVQQIISELEAKSQNNSIDNSEIQRLNNLKDPNKKNNEITKIISDLNKNIIGSLNNDEFERLNNLEDTNKQNQETKKIISELETERENFFDKYISYDIKISISANVELNKENLESFFEEYNNNNPNKSIKYTDFADNEYDTPKISCIIKYELVDNNGNSITNNYKDNSGKKGVYEHLSKNKLNKKDTNQKIKIKLVNKNNNSQQIQNT</sequence>
<reference evidence="2" key="1">
    <citation type="submission" date="2022-12" db="EMBL/GenBank/DDBJ databases">
        <title>Genomic Characterization of Candidatus Phytoplasma sacchari in China.</title>
        <authorList>
            <person name="Zhang R.-Y."/>
        </authorList>
    </citation>
    <scope>NUCLEOTIDE SEQUENCE [LARGE SCALE GENOMIC DNA]</scope>
    <source>
        <strain evidence="2">SCWL1</strain>
    </source>
</reference>
<organism evidence="2 3">
    <name type="scientific">Candidatus Phytoplasma sacchari</name>
    <dbReference type="NCBI Taxonomy" id="2609813"/>
    <lineage>
        <taxon>Bacteria</taxon>
        <taxon>Bacillati</taxon>
        <taxon>Mycoplasmatota</taxon>
        <taxon>Mollicutes</taxon>
        <taxon>Acholeplasmatales</taxon>
        <taxon>Acholeplasmataceae</taxon>
        <taxon>Candidatus Phytoplasma</taxon>
        <taxon>16SrXI (Rice yellow dwarf group)</taxon>
    </lineage>
</organism>
<name>A0ABY7M349_9MOLU</name>
<accession>A0ABY7M349</accession>
<gene>
    <name evidence="2" type="ORF">O7R10_00070</name>
</gene>
<dbReference type="EMBL" id="CP115156">
    <property type="protein sequence ID" value="WBL31454.1"/>
    <property type="molecule type" value="Genomic_DNA"/>
</dbReference>
<proteinExistence type="predicted"/>
<evidence type="ECO:0000256" key="1">
    <source>
        <dbReference type="SAM" id="Coils"/>
    </source>
</evidence>
<evidence type="ECO:0000313" key="3">
    <source>
        <dbReference type="Proteomes" id="UP001210120"/>
    </source>
</evidence>
<evidence type="ECO:0000313" key="2">
    <source>
        <dbReference type="EMBL" id="WBL31454.1"/>
    </source>
</evidence>
<protein>
    <submittedName>
        <fullName evidence="2">Uncharacterized protein</fullName>
    </submittedName>
</protein>
<keyword evidence="3" id="KW-1185">Reference proteome</keyword>
<dbReference type="Proteomes" id="UP001210120">
    <property type="component" value="Chromosome"/>
</dbReference>
<feature type="coiled-coil region" evidence="1">
    <location>
        <begin position="336"/>
        <end position="366"/>
    </location>
</feature>